<evidence type="ECO:0000313" key="2">
    <source>
        <dbReference type="EMBL" id="GGQ26455.1"/>
    </source>
</evidence>
<name>A0A918B6M5_9ACTN</name>
<organism evidence="2 3">
    <name type="scientific">Streptomyces roseolilacinus</name>
    <dbReference type="NCBI Taxonomy" id="66904"/>
    <lineage>
        <taxon>Bacteria</taxon>
        <taxon>Bacillati</taxon>
        <taxon>Actinomycetota</taxon>
        <taxon>Actinomycetes</taxon>
        <taxon>Kitasatosporales</taxon>
        <taxon>Streptomycetaceae</taxon>
        <taxon>Streptomyces</taxon>
    </lineage>
</organism>
<dbReference type="Proteomes" id="UP000654123">
    <property type="component" value="Unassembled WGS sequence"/>
</dbReference>
<feature type="compositionally biased region" description="Basic and acidic residues" evidence="1">
    <location>
        <begin position="1"/>
        <end position="11"/>
    </location>
</feature>
<evidence type="ECO:0000313" key="3">
    <source>
        <dbReference type="Proteomes" id="UP000654123"/>
    </source>
</evidence>
<dbReference type="EMBL" id="BMSV01000012">
    <property type="protein sequence ID" value="GGQ26455.1"/>
    <property type="molecule type" value="Genomic_DNA"/>
</dbReference>
<sequence length="97" mass="10093">MPPSVRGERRGRGGTRTGEGPPRAASAASRGVRGAGGPQAGRAAAARTARRAWIKAARAPGGHFSDLLPEDEGEEPDPHPVWDATCFLTGMPRRAPT</sequence>
<keyword evidence="3" id="KW-1185">Reference proteome</keyword>
<accession>A0A918B6M5</accession>
<feature type="region of interest" description="Disordered" evidence="1">
    <location>
        <begin position="61"/>
        <end position="81"/>
    </location>
</feature>
<gene>
    <name evidence="2" type="ORF">GCM10010249_51300</name>
</gene>
<protein>
    <submittedName>
        <fullName evidence="2">Uncharacterized protein</fullName>
    </submittedName>
</protein>
<reference evidence="2" key="1">
    <citation type="journal article" date="2014" name="Int. J. Syst. Evol. Microbiol.">
        <title>Complete genome sequence of Corynebacterium casei LMG S-19264T (=DSM 44701T), isolated from a smear-ripened cheese.</title>
        <authorList>
            <consortium name="US DOE Joint Genome Institute (JGI-PGF)"/>
            <person name="Walter F."/>
            <person name="Albersmeier A."/>
            <person name="Kalinowski J."/>
            <person name="Ruckert C."/>
        </authorList>
    </citation>
    <scope>NUCLEOTIDE SEQUENCE</scope>
    <source>
        <strain evidence="2">JCM 4335</strain>
    </source>
</reference>
<proteinExistence type="predicted"/>
<evidence type="ECO:0000256" key="1">
    <source>
        <dbReference type="SAM" id="MobiDB-lite"/>
    </source>
</evidence>
<dbReference type="AlphaFoldDB" id="A0A918B6M5"/>
<comment type="caution">
    <text evidence="2">The sequence shown here is derived from an EMBL/GenBank/DDBJ whole genome shotgun (WGS) entry which is preliminary data.</text>
</comment>
<feature type="region of interest" description="Disordered" evidence="1">
    <location>
        <begin position="1"/>
        <end position="47"/>
    </location>
</feature>
<feature type="compositionally biased region" description="Low complexity" evidence="1">
    <location>
        <begin position="18"/>
        <end position="32"/>
    </location>
</feature>
<reference evidence="2" key="2">
    <citation type="submission" date="2020-09" db="EMBL/GenBank/DDBJ databases">
        <authorList>
            <person name="Sun Q."/>
            <person name="Ohkuma M."/>
        </authorList>
    </citation>
    <scope>NUCLEOTIDE SEQUENCE</scope>
    <source>
        <strain evidence="2">JCM 4335</strain>
    </source>
</reference>